<dbReference type="Gene3D" id="3.30.110.60">
    <property type="entry name" value="YhbY-like"/>
    <property type="match status" value="1"/>
</dbReference>
<evidence type="ECO:0000256" key="1">
    <source>
        <dbReference type="ARBA" id="ARBA00022884"/>
    </source>
</evidence>
<dbReference type="PROSITE" id="PS51295">
    <property type="entry name" value="CRM"/>
    <property type="match status" value="1"/>
</dbReference>
<sequence>MSMTGKERAELRSEAHHLDVLVHIGHAGLTPTLLTSLDDVLRTKELVKVQVAKAGELTAKEAANEAAEQMGAEVVQVIGRTFTLYRENPELKKKGDLPPWRR</sequence>
<keyword evidence="1 2" id="KW-0694">RNA-binding</keyword>
<dbReference type="GO" id="GO:0003723">
    <property type="term" value="F:RNA binding"/>
    <property type="evidence" value="ECO:0007669"/>
    <property type="project" value="UniProtKB-UniRule"/>
</dbReference>
<dbReference type="Proteomes" id="UP000076404">
    <property type="component" value="Chromosome"/>
</dbReference>
<evidence type="ECO:0000256" key="2">
    <source>
        <dbReference type="PROSITE-ProRule" id="PRU00626"/>
    </source>
</evidence>
<name>A0A143BMY5_9BACT</name>
<accession>A0A143BMY5</accession>
<dbReference type="eggNOG" id="COG1534">
    <property type="taxonomic scope" value="Bacteria"/>
</dbReference>
<dbReference type="PANTHER" id="PTHR40065:SF3">
    <property type="entry name" value="RNA-BINDING PROTEIN YHBY"/>
    <property type="match status" value="1"/>
</dbReference>
<dbReference type="PANTHER" id="PTHR40065">
    <property type="entry name" value="RNA-BINDING PROTEIN YHBY"/>
    <property type="match status" value="1"/>
</dbReference>
<dbReference type="Pfam" id="PF01985">
    <property type="entry name" value="CRS1_YhbY"/>
    <property type="match status" value="1"/>
</dbReference>
<keyword evidence="5" id="KW-1185">Reference proteome</keyword>
<protein>
    <recommendedName>
        <fullName evidence="3">CRM domain-containing protein</fullName>
    </recommendedName>
</protein>
<reference evidence="4 5" key="2">
    <citation type="journal article" date="2016" name="Environ. Microbiol. Rep.">
        <title>Metagenomic evidence for the presence of phototrophic Gemmatimonadetes bacteria in diverse environments.</title>
        <authorList>
            <person name="Zeng Y."/>
            <person name="Baumbach J."/>
            <person name="Barbosa E.G."/>
            <person name="Azevedo V."/>
            <person name="Zhang C."/>
            <person name="Koblizek M."/>
        </authorList>
    </citation>
    <scope>NUCLEOTIDE SEQUENCE [LARGE SCALE GENOMIC DNA]</scope>
    <source>
        <strain evidence="4 5">AP64</strain>
    </source>
</reference>
<reference evidence="4 5" key="1">
    <citation type="journal article" date="2014" name="Proc. Natl. Acad. Sci. U.S.A.">
        <title>Functional type 2 photosynthetic reaction centers found in the rare bacterial phylum Gemmatimonadetes.</title>
        <authorList>
            <person name="Zeng Y."/>
            <person name="Feng F."/>
            <person name="Medova H."/>
            <person name="Dean J."/>
            <person name="Koblizek M."/>
        </authorList>
    </citation>
    <scope>NUCLEOTIDE SEQUENCE [LARGE SCALE GENOMIC DNA]</scope>
    <source>
        <strain evidence="4 5">AP64</strain>
    </source>
</reference>
<dbReference type="STRING" id="1379270.GEMMAAP_15330"/>
<gene>
    <name evidence="4" type="ORF">GEMMAAP_15330</name>
</gene>
<dbReference type="InterPro" id="IPR051925">
    <property type="entry name" value="RNA-binding_domain"/>
</dbReference>
<proteinExistence type="predicted"/>
<dbReference type="EMBL" id="CP011454">
    <property type="protein sequence ID" value="AMW05794.1"/>
    <property type="molecule type" value="Genomic_DNA"/>
</dbReference>
<dbReference type="RefSeq" id="WP_026848487.1">
    <property type="nucleotide sequence ID" value="NZ_CP011454.1"/>
</dbReference>
<dbReference type="AlphaFoldDB" id="A0A143BMY5"/>
<dbReference type="SUPFAM" id="SSF75471">
    <property type="entry name" value="YhbY-like"/>
    <property type="match status" value="1"/>
</dbReference>
<feature type="domain" description="CRM" evidence="3">
    <location>
        <begin position="1"/>
        <end position="97"/>
    </location>
</feature>
<evidence type="ECO:0000313" key="4">
    <source>
        <dbReference type="EMBL" id="AMW05794.1"/>
    </source>
</evidence>
<evidence type="ECO:0000313" key="5">
    <source>
        <dbReference type="Proteomes" id="UP000076404"/>
    </source>
</evidence>
<organism evidence="4 5">
    <name type="scientific">Gemmatimonas phototrophica</name>
    <dbReference type="NCBI Taxonomy" id="1379270"/>
    <lineage>
        <taxon>Bacteria</taxon>
        <taxon>Pseudomonadati</taxon>
        <taxon>Gemmatimonadota</taxon>
        <taxon>Gemmatimonadia</taxon>
        <taxon>Gemmatimonadales</taxon>
        <taxon>Gemmatimonadaceae</taxon>
        <taxon>Gemmatimonas</taxon>
    </lineage>
</organism>
<dbReference type="SMART" id="SM01103">
    <property type="entry name" value="CRS1_YhbY"/>
    <property type="match status" value="1"/>
</dbReference>
<dbReference type="InterPro" id="IPR001890">
    <property type="entry name" value="RNA-binding_CRM"/>
</dbReference>
<evidence type="ECO:0000259" key="3">
    <source>
        <dbReference type="PROSITE" id="PS51295"/>
    </source>
</evidence>
<dbReference type="KEGG" id="gph:GEMMAAP_15330"/>
<dbReference type="InterPro" id="IPR035920">
    <property type="entry name" value="YhbY-like_sf"/>
</dbReference>